<keyword evidence="1" id="KW-0732">Signal</keyword>
<evidence type="ECO:0000313" key="4">
    <source>
        <dbReference type="EMBL" id="MCK9684194.1"/>
    </source>
</evidence>
<dbReference type="Pfam" id="PF13598">
    <property type="entry name" value="DUF4139"/>
    <property type="match status" value="1"/>
</dbReference>
<dbReference type="PANTHER" id="PTHR31005">
    <property type="entry name" value="DUF4139 DOMAIN-CONTAINING PROTEIN"/>
    <property type="match status" value="1"/>
</dbReference>
<sequence>MIRTRLRALAGTVVLLAGAPFAAHGQDVSRVVAATIYSHDVLVERQLKTPGGTRHVQVACMPPGFRADTLQVDGDASLHLGDVRTEPVTGDDALACARGPVDARIRALEDQKAALKSQASADDIALDYLRRWNGSTVDAPAARASAPARALPAADTLRKSAVDLMADQSRVAHQVADLDRQLAELRKSVRRTEKGNWSTLRLDLSTAGPATLRLRYELPSADWQVSYRASLDTSTSTLRIERQAEITQNTGEDWTDVALTLSTGYVDHPNRPQRLPDSWNLTPPERVNAGGSASNDAMVQRVEVTGSSISPFVTLPESPLAAPTIDTTPVVGIQVEERDWQTLFHTTQPIAMPSDGLPHLLALDSLAVPVKVRVQVIPLQSLNGYLLADAPTPAGSWPEGKVQIWRDGSLIAQVADWSPDGDDGRLSLYFGRDDRVRVSVQRPPSMSIAVGLFGSEKQQSWGSVFVVSNGHTTPQTIELIDPAPVSHTESVKVQSRYEPAPSVTDWQHKPGVNAWTIPIAPNQTKQVSVSHQVTFPKDERIRNLPQAQ</sequence>
<dbReference type="Proteomes" id="UP001139353">
    <property type="component" value="Unassembled WGS sequence"/>
</dbReference>
<evidence type="ECO:0000313" key="5">
    <source>
        <dbReference type="Proteomes" id="UP001139353"/>
    </source>
</evidence>
<dbReference type="InterPro" id="IPR025554">
    <property type="entry name" value="DUF4140"/>
</dbReference>
<reference evidence="4" key="1">
    <citation type="submission" date="2021-11" db="EMBL/GenBank/DDBJ databases">
        <title>BS-T2-15 a new species belonging to the Comamonadaceae family isolated from the soil of a French oak forest.</title>
        <authorList>
            <person name="Mieszkin S."/>
            <person name="Alain K."/>
        </authorList>
    </citation>
    <scope>NUCLEOTIDE SEQUENCE</scope>
    <source>
        <strain evidence="4">BS-T2-15</strain>
    </source>
</reference>
<feature type="domain" description="DUF4139" evidence="2">
    <location>
        <begin position="212"/>
        <end position="537"/>
    </location>
</feature>
<keyword evidence="5" id="KW-1185">Reference proteome</keyword>
<dbReference type="PANTHER" id="PTHR31005:SF8">
    <property type="entry name" value="DUF4139 DOMAIN-CONTAINING PROTEIN"/>
    <property type="match status" value="1"/>
</dbReference>
<feature type="chain" id="PRO_5040760540" evidence="1">
    <location>
        <begin position="26"/>
        <end position="548"/>
    </location>
</feature>
<dbReference type="InterPro" id="IPR037291">
    <property type="entry name" value="DUF4139"/>
</dbReference>
<dbReference type="Pfam" id="PF13600">
    <property type="entry name" value="DUF4140"/>
    <property type="match status" value="1"/>
</dbReference>
<evidence type="ECO:0000259" key="3">
    <source>
        <dbReference type="Pfam" id="PF13600"/>
    </source>
</evidence>
<feature type="signal peptide" evidence="1">
    <location>
        <begin position="1"/>
        <end position="25"/>
    </location>
</feature>
<gene>
    <name evidence="4" type="ORF">LPC04_00570</name>
</gene>
<comment type="caution">
    <text evidence="4">The sequence shown here is derived from an EMBL/GenBank/DDBJ whole genome shotgun (WGS) entry which is preliminary data.</text>
</comment>
<dbReference type="EMBL" id="JAJLJH010000001">
    <property type="protein sequence ID" value="MCK9684194.1"/>
    <property type="molecule type" value="Genomic_DNA"/>
</dbReference>
<dbReference type="RefSeq" id="WP_275680228.1">
    <property type="nucleotide sequence ID" value="NZ_JAJLJH010000001.1"/>
</dbReference>
<accession>A0A9X1YDK8</accession>
<dbReference type="NCBIfam" id="TIGR02231">
    <property type="entry name" value="mucoidy inhibitor MuiA family protein"/>
    <property type="match status" value="1"/>
</dbReference>
<feature type="domain" description="DUF4140" evidence="3">
    <location>
        <begin position="35"/>
        <end position="124"/>
    </location>
</feature>
<evidence type="ECO:0000259" key="2">
    <source>
        <dbReference type="Pfam" id="PF13598"/>
    </source>
</evidence>
<dbReference type="AlphaFoldDB" id="A0A9X1YDK8"/>
<protein>
    <submittedName>
        <fullName evidence="4">DUF4139 domain-containing protein</fullName>
    </submittedName>
</protein>
<evidence type="ECO:0000256" key="1">
    <source>
        <dbReference type="SAM" id="SignalP"/>
    </source>
</evidence>
<dbReference type="InterPro" id="IPR011935">
    <property type="entry name" value="CHP02231"/>
</dbReference>
<proteinExistence type="predicted"/>
<organism evidence="4 5">
    <name type="scientific">Scleromatobacter humisilvae</name>
    <dbReference type="NCBI Taxonomy" id="2897159"/>
    <lineage>
        <taxon>Bacteria</taxon>
        <taxon>Pseudomonadati</taxon>
        <taxon>Pseudomonadota</taxon>
        <taxon>Betaproteobacteria</taxon>
        <taxon>Burkholderiales</taxon>
        <taxon>Sphaerotilaceae</taxon>
        <taxon>Scleromatobacter</taxon>
    </lineage>
</organism>
<name>A0A9X1YDK8_9BURK</name>